<reference evidence="1 2" key="1">
    <citation type="journal article" date="2014" name="Agronomy (Basel)">
        <title>A Draft Genome Sequence for Ensete ventricosum, the Drought-Tolerant Tree Against Hunger.</title>
        <authorList>
            <person name="Harrison J."/>
            <person name="Moore K.A."/>
            <person name="Paszkiewicz K."/>
            <person name="Jones T."/>
            <person name="Grant M."/>
            <person name="Ambacheew D."/>
            <person name="Muzemil S."/>
            <person name="Studholme D.J."/>
        </authorList>
    </citation>
    <scope>NUCLEOTIDE SEQUENCE [LARGE SCALE GENOMIC DNA]</scope>
</reference>
<name>A0A426ZCP0_ENSVE</name>
<sequence>MPGAGRVLPCILKWVSPCDDKCYTARVSDLLVLQVGAPMKAHWTDLLAPTHFWDDGQTAAEHARGALHLSIAKQLYNAPSKKKLVDQAMKSAISNEVLEIKSGVGPEAVVVAEKWATDLEAEVKHLRAKAECLKATLEDAE</sequence>
<protein>
    <submittedName>
        <fullName evidence="1">Uncharacterized protein</fullName>
    </submittedName>
</protein>
<evidence type="ECO:0000313" key="2">
    <source>
        <dbReference type="Proteomes" id="UP000287651"/>
    </source>
</evidence>
<dbReference type="AlphaFoldDB" id="A0A426ZCP0"/>
<dbReference type="Proteomes" id="UP000287651">
    <property type="component" value="Unassembled WGS sequence"/>
</dbReference>
<organism evidence="1 2">
    <name type="scientific">Ensete ventricosum</name>
    <name type="common">Abyssinian banana</name>
    <name type="synonym">Musa ensete</name>
    <dbReference type="NCBI Taxonomy" id="4639"/>
    <lineage>
        <taxon>Eukaryota</taxon>
        <taxon>Viridiplantae</taxon>
        <taxon>Streptophyta</taxon>
        <taxon>Embryophyta</taxon>
        <taxon>Tracheophyta</taxon>
        <taxon>Spermatophyta</taxon>
        <taxon>Magnoliopsida</taxon>
        <taxon>Liliopsida</taxon>
        <taxon>Zingiberales</taxon>
        <taxon>Musaceae</taxon>
        <taxon>Ensete</taxon>
    </lineage>
</organism>
<evidence type="ECO:0000313" key="1">
    <source>
        <dbReference type="EMBL" id="RRT61751.1"/>
    </source>
</evidence>
<comment type="caution">
    <text evidence="1">The sequence shown here is derived from an EMBL/GenBank/DDBJ whole genome shotgun (WGS) entry which is preliminary data.</text>
</comment>
<accession>A0A426ZCP0</accession>
<dbReference type="EMBL" id="AMZH03007263">
    <property type="protein sequence ID" value="RRT61751.1"/>
    <property type="molecule type" value="Genomic_DNA"/>
</dbReference>
<proteinExistence type="predicted"/>
<gene>
    <name evidence="1" type="ORF">B296_00043938</name>
</gene>